<dbReference type="InterPro" id="IPR027266">
    <property type="entry name" value="TrmE/GcvT-like"/>
</dbReference>
<comment type="subcellular location">
    <subcellularLocation>
        <location evidence="1">Mitochondrion</location>
    </subcellularLocation>
</comment>
<reference evidence="4" key="1">
    <citation type="submission" date="2018-05" db="EMBL/GenBank/DDBJ databases">
        <authorList>
            <person name="Lanie J.A."/>
            <person name="Ng W.-L."/>
            <person name="Kazmierczak K.M."/>
            <person name="Andrzejewski T.M."/>
            <person name="Davidsen T.M."/>
            <person name="Wayne K.J."/>
            <person name="Tettelin H."/>
            <person name="Glass J.I."/>
            <person name="Rusch D."/>
            <person name="Podicherti R."/>
            <person name="Tsui H.-C.T."/>
            <person name="Winkler M.E."/>
        </authorList>
    </citation>
    <scope>NUCLEOTIDE SEQUENCE</scope>
</reference>
<evidence type="ECO:0000256" key="3">
    <source>
        <dbReference type="ARBA" id="ARBA00023128"/>
    </source>
</evidence>
<dbReference type="InterPro" id="IPR045179">
    <property type="entry name" value="YgfZ/GcvT"/>
</dbReference>
<dbReference type="AlphaFoldDB" id="A0A381R1X3"/>
<keyword evidence="3" id="KW-0496">Mitochondrion</keyword>
<evidence type="ECO:0000313" key="4">
    <source>
        <dbReference type="EMBL" id="SUZ85490.1"/>
    </source>
</evidence>
<proteinExistence type="predicted"/>
<dbReference type="NCBIfam" id="TIGR03317">
    <property type="entry name" value="ygfZ_signature"/>
    <property type="match status" value="1"/>
</dbReference>
<evidence type="ECO:0000256" key="2">
    <source>
        <dbReference type="ARBA" id="ARBA00022946"/>
    </source>
</evidence>
<dbReference type="InterPro" id="IPR017703">
    <property type="entry name" value="YgfZ/GCV_T_CS"/>
</dbReference>
<name>A0A381R1X3_9ZZZZ</name>
<dbReference type="GO" id="GO:0005739">
    <property type="term" value="C:mitochondrion"/>
    <property type="evidence" value="ECO:0007669"/>
    <property type="project" value="UniProtKB-SubCell"/>
</dbReference>
<protein>
    <submittedName>
        <fullName evidence="4">Uncharacterized protein</fullName>
    </submittedName>
</protein>
<accession>A0A381R1X3</accession>
<organism evidence="4">
    <name type="scientific">marine metagenome</name>
    <dbReference type="NCBI Taxonomy" id="408172"/>
    <lineage>
        <taxon>unclassified sequences</taxon>
        <taxon>metagenomes</taxon>
        <taxon>ecological metagenomes</taxon>
    </lineage>
</organism>
<dbReference type="Gene3D" id="3.30.1360.120">
    <property type="entry name" value="Probable tRNA modification gtpase trme, domain 1"/>
    <property type="match status" value="2"/>
</dbReference>
<evidence type="ECO:0000256" key="1">
    <source>
        <dbReference type="ARBA" id="ARBA00004173"/>
    </source>
</evidence>
<dbReference type="PIRSF" id="PIRSF006487">
    <property type="entry name" value="GcvT"/>
    <property type="match status" value="1"/>
</dbReference>
<dbReference type="EMBL" id="UINC01001638">
    <property type="protein sequence ID" value="SUZ85490.1"/>
    <property type="molecule type" value="Genomic_DNA"/>
</dbReference>
<sequence length="264" mass="28588">VPRDVVVVEGAEAEPYLHGQISQDVNDMTVGESRLSFLLEPRGKIESLFRITRSGDQQYVLDTEFGHGELLLSSLARFKLRSKVEFVGSRWQMISILGQADASQANNFELVAASSWPGIGYSDLLGESPSLDLPECSSEDYERLRLSEGLPVIGSEVAVGDVPNETDLLDLAVSFDKGCYRGQELVERIDARSGGRRLIRRVQSESALGSGDALEFDGEIVGEVLTSTSSGPYVGFARLRADVEVVDGPDGEPVNVSSIHQVAV</sequence>
<gene>
    <name evidence="4" type="ORF">METZ01_LOCUS38344</name>
</gene>
<dbReference type="SUPFAM" id="SSF103025">
    <property type="entry name" value="Folate-binding domain"/>
    <property type="match status" value="1"/>
</dbReference>
<dbReference type="GO" id="GO:0016226">
    <property type="term" value="P:iron-sulfur cluster assembly"/>
    <property type="evidence" value="ECO:0007669"/>
    <property type="project" value="TreeGrafter"/>
</dbReference>
<feature type="non-terminal residue" evidence="4">
    <location>
        <position position="1"/>
    </location>
</feature>
<dbReference type="PANTHER" id="PTHR22602">
    <property type="entry name" value="TRANSFERASE CAF17, MITOCHONDRIAL-RELATED"/>
    <property type="match status" value="1"/>
</dbReference>
<keyword evidence="2" id="KW-0809">Transit peptide</keyword>
<dbReference type="PANTHER" id="PTHR22602:SF0">
    <property type="entry name" value="TRANSFERASE CAF17, MITOCHONDRIAL-RELATED"/>
    <property type="match status" value="1"/>
</dbReference>